<feature type="domain" description="Methyltransferase type 12" evidence="1">
    <location>
        <begin position="50"/>
        <end position="151"/>
    </location>
</feature>
<accession>A0A2U2DQQ9</accession>
<dbReference type="Gene3D" id="3.40.50.150">
    <property type="entry name" value="Vaccinia Virus protein VP39"/>
    <property type="match status" value="1"/>
</dbReference>
<dbReference type="InterPro" id="IPR013217">
    <property type="entry name" value="Methyltransf_12"/>
</dbReference>
<name>A0A2U2DQQ9_9HYPH</name>
<keyword evidence="3" id="KW-0489">Methyltransferase</keyword>
<evidence type="ECO:0000313" key="4">
    <source>
        <dbReference type="Proteomes" id="UP000245252"/>
    </source>
</evidence>
<dbReference type="Pfam" id="PF10119">
    <property type="entry name" value="MethyTransf_Reg"/>
    <property type="match status" value="1"/>
</dbReference>
<feature type="domain" description="Methyltransferase regulatory" evidence="2">
    <location>
        <begin position="222"/>
        <end position="302"/>
    </location>
</feature>
<dbReference type="EMBL" id="QFBC01000005">
    <property type="protein sequence ID" value="PWE55653.1"/>
    <property type="molecule type" value="Genomic_DNA"/>
</dbReference>
<sequence>MNDWTQGYVSDIEYLPGFYAEQTPAHLDAVCMLRGVEPPVAQGQPFTYCELGCGVAETALVIAAANPKSHVWGFDFNPAHIARARALAGAGKVGNIQLEEASFEELNAGKVSGLPSFDYIALHGVWSWVSLENRQHIVRFIDRYLKPGGMVYVTYNALPGWASVIPLQRMLLMFSGVGHDRSDRRVVQSLERALQFADAGAVGLSEEMLKGLKKERDNANVAYLSHEYLNEHWAPCYQMDVARDLSGAKLSFVGTANLLENFPDLSLSGEQRDLLAQLPPALSETARDYFLQRTFRRDVYMRGARPIPERRLDHRISEKRLSLVVPPSAITRTVKIPRGEATLNEGFYTPAFEALTEKPHTIGELRDLPHAAAKSASPREVLGMMVGTRQAMLMPNSISEEALAGVRAFNLAHLAACADEGRAVCALAAAATGSAVTVRLIEMLAYEVLVTGTAPEIEALTDAMWALLEKRGDRLRQEGELIQDAEENRRILRENAEVILAGALPLWQRIGAI</sequence>
<dbReference type="InterPro" id="IPR018773">
    <property type="entry name" value="MeTrfase_reg_dom_prd"/>
</dbReference>
<gene>
    <name evidence="3" type="ORF">DEM27_13275</name>
</gene>
<protein>
    <submittedName>
        <fullName evidence="3">Methylase</fullName>
    </submittedName>
</protein>
<evidence type="ECO:0000259" key="1">
    <source>
        <dbReference type="Pfam" id="PF08242"/>
    </source>
</evidence>
<dbReference type="GO" id="GO:0032259">
    <property type="term" value="P:methylation"/>
    <property type="evidence" value="ECO:0007669"/>
    <property type="project" value="UniProtKB-KW"/>
</dbReference>
<dbReference type="RefSeq" id="WP_109458730.1">
    <property type="nucleotide sequence ID" value="NZ_QFBC01000005.1"/>
</dbReference>
<dbReference type="CDD" id="cd02440">
    <property type="entry name" value="AdoMet_MTases"/>
    <property type="match status" value="1"/>
</dbReference>
<reference evidence="3 4" key="1">
    <citation type="submission" date="2018-05" db="EMBL/GenBank/DDBJ databases">
        <title>The draft genome of strain NS-104.</title>
        <authorList>
            <person name="Hang P."/>
            <person name="Jiang J."/>
        </authorList>
    </citation>
    <scope>NUCLEOTIDE SEQUENCE [LARGE SCALE GENOMIC DNA]</scope>
    <source>
        <strain evidence="3 4">NS-104</strain>
    </source>
</reference>
<dbReference type="InterPro" id="IPR029063">
    <property type="entry name" value="SAM-dependent_MTases_sf"/>
</dbReference>
<evidence type="ECO:0000313" key="3">
    <source>
        <dbReference type="EMBL" id="PWE55653.1"/>
    </source>
</evidence>
<evidence type="ECO:0000259" key="2">
    <source>
        <dbReference type="Pfam" id="PF10119"/>
    </source>
</evidence>
<dbReference type="AlphaFoldDB" id="A0A2U2DQQ9"/>
<dbReference type="Proteomes" id="UP000245252">
    <property type="component" value="Unassembled WGS sequence"/>
</dbReference>
<dbReference type="GO" id="GO:0008168">
    <property type="term" value="F:methyltransferase activity"/>
    <property type="evidence" value="ECO:0007669"/>
    <property type="project" value="UniProtKB-KW"/>
</dbReference>
<dbReference type="SUPFAM" id="SSF53335">
    <property type="entry name" value="S-adenosyl-L-methionine-dependent methyltransferases"/>
    <property type="match status" value="1"/>
</dbReference>
<keyword evidence="3" id="KW-0808">Transferase</keyword>
<comment type="caution">
    <text evidence="3">The sequence shown here is derived from an EMBL/GenBank/DDBJ whole genome shotgun (WGS) entry which is preliminary data.</text>
</comment>
<dbReference type="OrthoDB" id="5298787at2"/>
<organism evidence="3 4">
    <name type="scientific">Metarhizobium album</name>
    <dbReference type="NCBI Taxonomy" id="2182425"/>
    <lineage>
        <taxon>Bacteria</taxon>
        <taxon>Pseudomonadati</taxon>
        <taxon>Pseudomonadota</taxon>
        <taxon>Alphaproteobacteria</taxon>
        <taxon>Hyphomicrobiales</taxon>
        <taxon>Rhizobiaceae</taxon>
        <taxon>Metarhizobium</taxon>
    </lineage>
</organism>
<keyword evidence="4" id="KW-1185">Reference proteome</keyword>
<proteinExistence type="predicted"/>
<dbReference type="Pfam" id="PF08242">
    <property type="entry name" value="Methyltransf_12"/>
    <property type="match status" value="1"/>
</dbReference>